<dbReference type="CDD" id="cd07742">
    <property type="entry name" value="metallo-hydrolase-like_MBL-fold"/>
    <property type="match status" value="1"/>
</dbReference>
<dbReference type="GO" id="GO:0016787">
    <property type="term" value="F:hydrolase activity"/>
    <property type="evidence" value="ECO:0007669"/>
    <property type="project" value="UniProtKB-KW"/>
</dbReference>
<evidence type="ECO:0000256" key="3">
    <source>
        <dbReference type="ARBA" id="ARBA00022801"/>
    </source>
</evidence>
<evidence type="ECO:0000313" key="6">
    <source>
        <dbReference type="EMBL" id="NEC21087.1"/>
    </source>
</evidence>
<gene>
    <name evidence="6" type="ORF">G3I50_22995</name>
</gene>
<evidence type="ECO:0000259" key="5">
    <source>
        <dbReference type="SMART" id="SM00849"/>
    </source>
</evidence>
<dbReference type="InterPro" id="IPR036866">
    <property type="entry name" value="RibonucZ/Hydroxyglut_hydro"/>
</dbReference>
<dbReference type="PANTHER" id="PTHR42978">
    <property type="entry name" value="QUORUM-QUENCHING LACTONASE YTNP-RELATED-RELATED"/>
    <property type="match status" value="1"/>
</dbReference>
<proteinExistence type="inferred from homology"/>
<feature type="non-terminal residue" evidence="6">
    <location>
        <position position="1"/>
    </location>
</feature>
<dbReference type="AlphaFoldDB" id="A0A7K3S0R9"/>
<keyword evidence="4" id="KW-0862">Zinc</keyword>
<sequence length="231" mass="26262">YADISSRLGKEFAYGYARPRVDPALAAVNQVRAMGLDPADVRNIVLTHMDLDHVGGLSDFPRAKVHLHRLEHRAAMERATFRAKKRYRPLMWAHDPHFVTYDEPGEPWFGFEAVRSLEGLPPEILLVPLFGHTHGHSGVAVDTGNGWLLHAGDAYFDPREIKQEKRRCAPKVALFQKIVTTDRKQRFHNQTRLRHLAADHPEIDIFCAHNPHEYPGNPLQPRVTRPLGAQS</sequence>
<dbReference type="Gene3D" id="3.60.15.10">
    <property type="entry name" value="Ribonuclease Z/Hydroxyacylglutathione hydrolase-like"/>
    <property type="match status" value="1"/>
</dbReference>
<dbReference type="InterPro" id="IPR001279">
    <property type="entry name" value="Metallo-B-lactamas"/>
</dbReference>
<organism evidence="6 7">
    <name type="scientific">Streptomyces parvus</name>
    <dbReference type="NCBI Taxonomy" id="66428"/>
    <lineage>
        <taxon>Bacteria</taxon>
        <taxon>Bacillati</taxon>
        <taxon>Actinomycetota</taxon>
        <taxon>Actinomycetes</taxon>
        <taxon>Kitasatosporales</taxon>
        <taxon>Streptomycetaceae</taxon>
        <taxon>Streptomyces</taxon>
    </lineage>
</organism>
<dbReference type="Pfam" id="PF00753">
    <property type="entry name" value="Lactamase_B"/>
    <property type="match status" value="1"/>
</dbReference>
<dbReference type="EMBL" id="JAAGMP010001017">
    <property type="protein sequence ID" value="NEC21087.1"/>
    <property type="molecule type" value="Genomic_DNA"/>
</dbReference>
<evidence type="ECO:0000313" key="7">
    <source>
        <dbReference type="Proteomes" id="UP000469670"/>
    </source>
</evidence>
<keyword evidence="2" id="KW-0479">Metal-binding</keyword>
<dbReference type="PANTHER" id="PTHR42978:SF3">
    <property type="entry name" value="BLR3078 PROTEIN"/>
    <property type="match status" value="1"/>
</dbReference>
<dbReference type="InterPro" id="IPR051013">
    <property type="entry name" value="MBL_superfamily_lactonases"/>
</dbReference>
<accession>A0A7K3S0R9</accession>
<reference evidence="6 7" key="1">
    <citation type="submission" date="2020-01" db="EMBL/GenBank/DDBJ databases">
        <title>Insect and environment-associated Actinomycetes.</title>
        <authorList>
            <person name="Currrie C."/>
            <person name="Chevrette M."/>
            <person name="Carlson C."/>
            <person name="Stubbendieck R."/>
            <person name="Wendt-Pienkowski E."/>
        </authorList>
    </citation>
    <scope>NUCLEOTIDE SEQUENCE [LARGE SCALE GENOMIC DNA]</scope>
    <source>
        <strain evidence="6 7">SID7590</strain>
    </source>
</reference>
<evidence type="ECO:0000256" key="2">
    <source>
        <dbReference type="ARBA" id="ARBA00022723"/>
    </source>
</evidence>
<evidence type="ECO:0000256" key="4">
    <source>
        <dbReference type="ARBA" id="ARBA00022833"/>
    </source>
</evidence>
<dbReference type="RefSeq" id="WP_164205022.1">
    <property type="nucleotide sequence ID" value="NZ_JAAGMP010001017.1"/>
</dbReference>
<protein>
    <submittedName>
        <fullName evidence="6">MBL fold metallo-hydrolase</fullName>
    </submittedName>
</protein>
<dbReference type="SUPFAM" id="SSF56281">
    <property type="entry name" value="Metallo-hydrolase/oxidoreductase"/>
    <property type="match status" value="1"/>
</dbReference>
<dbReference type="SMART" id="SM00849">
    <property type="entry name" value="Lactamase_B"/>
    <property type="match status" value="1"/>
</dbReference>
<keyword evidence="3 6" id="KW-0378">Hydrolase</keyword>
<dbReference type="Proteomes" id="UP000469670">
    <property type="component" value="Unassembled WGS sequence"/>
</dbReference>
<comment type="caution">
    <text evidence="6">The sequence shown here is derived from an EMBL/GenBank/DDBJ whole genome shotgun (WGS) entry which is preliminary data.</text>
</comment>
<comment type="similarity">
    <text evidence="1">Belongs to the metallo-beta-lactamase superfamily.</text>
</comment>
<evidence type="ECO:0000256" key="1">
    <source>
        <dbReference type="ARBA" id="ARBA00007749"/>
    </source>
</evidence>
<feature type="domain" description="Metallo-beta-lactamase" evidence="5">
    <location>
        <begin position="27"/>
        <end position="209"/>
    </location>
</feature>
<dbReference type="GO" id="GO:0046872">
    <property type="term" value="F:metal ion binding"/>
    <property type="evidence" value="ECO:0007669"/>
    <property type="project" value="UniProtKB-KW"/>
</dbReference>
<name>A0A7K3S0R9_9ACTN</name>